<evidence type="ECO:0000313" key="1">
    <source>
        <dbReference type="EMBL" id="SCU76148.1"/>
    </source>
</evidence>
<sequence length="82" mass="8808">MTPTQSASNRFRRPGHGAERRLSCGYGAIPCARESALPETFILFEAEAGQKLHAGLADAGLHSCTFLPQPVWRRAATRGGAQ</sequence>
<dbReference type="EMBL" id="FMSH01000199">
    <property type="protein sequence ID" value="SCU76148.1"/>
    <property type="molecule type" value="Genomic_DNA"/>
</dbReference>
<accession>A0A1K0JAK2</accession>
<keyword evidence="1" id="KW-0808">Transferase</keyword>
<name>A0A1K0JAK2_CUPNE</name>
<organism evidence="1">
    <name type="scientific">Cupriavidus necator</name>
    <name type="common">Alcaligenes eutrophus</name>
    <name type="synonym">Ralstonia eutropha</name>
    <dbReference type="NCBI Taxonomy" id="106590"/>
    <lineage>
        <taxon>Bacteria</taxon>
        <taxon>Pseudomonadati</taxon>
        <taxon>Pseudomonadota</taxon>
        <taxon>Betaproteobacteria</taxon>
        <taxon>Burkholderiales</taxon>
        <taxon>Burkholderiaceae</taxon>
        <taxon>Cupriavidus</taxon>
    </lineage>
</organism>
<reference evidence="1" key="1">
    <citation type="submission" date="2016-09" db="EMBL/GenBank/DDBJ databases">
        <authorList>
            <person name="Capua I."/>
            <person name="De Benedictis P."/>
            <person name="Joannis T."/>
            <person name="Lombin L.H."/>
            <person name="Cattoli G."/>
        </authorList>
    </citation>
    <scope>NUCLEOTIDE SEQUENCE</scope>
    <source>
        <strain evidence="1">B9</strain>
    </source>
</reference>
<proteinExistence type="predicted"/>
<protein>
    <submittedName>
        <fullName evidence="1">Putative Cardiolipin synthetase, Phospholipase D/nuclease superfamily</fullName>
        <ecNumber evidence="1">2.7.8.-</ecNumber>
    </submittedName>
</protein>
<gene>
    <name evidence="1" type="ORF">CNECB9_2780007</name>
</gene>
<dbReference type="GO" id="GO:0016740">
    <property type="term" value="F:transferase activity"/>
    <property type="evidence" value="ECO:0007669"/>
    <property type="project" value="UniProtKB-KW"/>
</dbReference>
<dbReference type="EC" id="2.7.8.-" evidence="1"/>
<dbReference type="AlphaFoldDB" id="A0A1K0JAK2"/>